<dbReference type="Proteomes" id="UP001056681">
    <property type="component" value="Chromosome"/>
</dbReference>
<keyword evidence="1" id="KW-1133">Transmembrane helix</keyword>
<dbReference type="RefSeq" id="WP_250340338.1">
    <property type="nucleotide sequence ID" value="NZ_CP063231.1"/>
</dbReference>
<evidence type="ECO:0008006" key="4">
    <source>
        <dbReference type="Google" id="ProtNLM"/>
    </source>
</evidence>
<evidence type="ECO:0000313" key="2">
    <source>
        <dbReference type="EMBL" id="URL59850.1"/>
    </source>
</evidence>
<feature type="transmembrane region" description="Helical" evidence="1">
    <location>
        <begin position="20"/>
        <end position="41"/>
    </location>
</feature>
<reference evidence="2" key="1">
    <citation type="submission" date="2020-10" db="EMBL/GenBank/DDBJ databases">
        <title>Whole-genome sequence of Luteibacter sp. EIF3.</title>
        <authorList>
            <person name="Friedrich I."/>
            <person name="Hertel R."/>
            <person name="Daniel R."/>
        </authorList>
    </citation>
    <scope>NUCLEOTIDE SEQUENCE</scope>
    <source>
        <strain evidence="2">EIF3</strain>
    </source>
</reference>
<dbReference type="EMBL" id="CP063231">
    <property type="protein sequence ID" value="URL59850.1"/>
    <property type="molecule type" value="Genomic_DNA"/>
</dbReference>
<keyword evidence="3" id="KW-1185">Reference proteome</keyword>
<organism evidence="2 3">
    <name type="scientific">Luteibacter flocculans</name>
    <dbReference type="NCBI Taxonomy" id="2780091"/>
    <lineage>
        <taxon>Bacteria</taxon>
        <taxon>Pseudomonadati</taxon>
        <taxon>Pseudomonadota</taxon>
        <taxon>Gammaproteobacteria</taxon>
        <taxon>Lysobacterales</taxon>
        <taxon>Rhodanobacteraceae</taxon>
        <taxon>Luteibacter</taxon>
    </lineage>
</organism>
<proteinExistence type="predicted"/>
<feature type="transmembrane region" description="Helical" evidence="1">
    <location>
        <begin position="86"/>
        <end position="105"/>
    </location>
</feature>
<accession>A0ABY4T921</accession>
<keyword evidence="1" id="KW-0472">Membrane</keyword>
<name>A0ABY4T921_9GAMM</name>
<protein>
    <recommendedName>
        <fullName evidence="4">MAPEG family protein</fullName>
    </recommendedName>
</protein>
<evidence type="ECO:0000313" key="3">
    <source>
        <dbReference type="Proteomes" id="UP001056681"/>
    </source>
</evidence>
<sequence>MKGNTINETAFGIETLTSYLLFGTIAATLLCLSFFVVRFLVGGVKYAPKGSTEYERLTMGNPLNALFIDRLLTNEGLALRRSMWRFIGAIWIACLILVSVIGVVWPKLA</sequence>
<gene>
    <name evidence="2" type="ORF">IM816_07100</name>
</gene>
<evidence type="ECO:0000256" key="1">
    <source>
        <dbReference type="SAM" id="Phobius"/>
    </source>
</evidence>
<keyword evidence="1" id="KW-0812">Transmembrane</keyword>